<feature type="chain" id="PRO_5046257484" description="endo-1,4-beta-xylanase" evidence="10">
    <location>
        <begin position="22"/>
        <end position="397"/>
    </location>
</feature>
<comment type="caution">
    <text evidence="12">The sequence shown here is derived from an EMBL/GenBank/DDBJ whole genome shotgun (WGS) entry which is preliminary data.</text>
</comment>
<keyword evidence="7" id="KW-0119">Carbohydrate metabolism</keyword>
<dbReference type="SUPFAM" id="SSF51445">
    <property type="entry name" value="(Trans)glycosidases"/>
    <property type="match status" value="1"/>
</dbReference>
<evidence type="ECO:0000256" key="9">
    <source>
        <dbReference type="ARBA" id="ARBA00023326"/>
    </source>
</evidence>
<dbReference type="SMART" id="SM00633">
    <property type="entry name" value="Glyco_10"/>
    <property type="match status" value="1"/>
</dbReference>
<comment type="catalytic activity">
    <reaction evidence="1">
        <text>Endohydrolysis of (1-&gt;4)-beta-D-xylosidic linkages in xylans.</text>
        <dbReference type="EC" id="3.2.1.8"/>
    </reaction>
</comment>
<comment type="similarity">
    <text evidence="2">Belongs to the glycosyl hydrolase 10 (cellulase F) family.</text>
</comment>
<evidence type="ECO:0000256" key="8">
    <source>
        <dbReference type="ARBA" id="ARBA00023295"/>
    </source>
</evidence>
<keyword evidence="8" id="KW-0326">Glycosidase</keyword>
<evidence type="ECO:0000256" key="2">
    <source>
        <dbReference type="ARBA" id="ARBA00007495"/>
    </source>
</evidence>
<evidence type="ECO:0000256" key="3">
    <source>
        <dbReference type="ARBA" id="ARBA00012590"/>
    </source>
</evidence>
<evidence type="ECO:0000313" key="13">
    <source>
        <dbReference type="Proteomes" id="UP001500320"/>
    </source>
</evidence>
<accession>A0ABP6NFW8</accession>
<dbReference type="PANTHER" id="PTHR31490:SF88">
    <property type="entry name" value="BETA-XYLANASE"/>
    <property type="match status" value="1"/>
</dbReference>
<dbReference type="EC" id="3.2.1.8" evidence="3"/>
<keyword evidence="4" id="KW-0858">Xylan degradation</keyword>
<protein>
    <recommendedName>
        <fullName evidence="3">endo-1,4-beta-xylanase</fullName>
        <ecNumber evidence="3">3.2.1.8</ecNumber>
    </recommendedName>
</protein>
<dbReference type="InterPro" id="IPR001000">
    <property type="entry name" value="GH10_dom"/>
</dbReference>
<keyword evidence="9" id="KW-0624">Polysaccharide degradation</keyword>
<dbReference type="InterPro" id="IPR044846">
    <property type="entry name" value="GH10"/>
</dbReference>
<dbReference type="Gene3D" id="3.20.20.80">
    <property type="entry name" value="Glycosidases"/>
    <property type="match status" value="1"/>
</dbReference>
<feature type="signal peptide" evidence="10">
    <location>
        <begin position="1"/>
        <end position="21"/>
    </location>
</feature>
<evidence type="ECO:0000256" key="10">
    <source>
        <dbReference type="SAM" id="SignalP"/>
    </source>
</evidence>
<evidence type="ECO:0000313" key="12">
    <source>
        <dbReference type="EMBL" id="GAA3146960.1"/>
    </source>
</evidence>
<dbReference type="PANTHER" id="PTHR31490">
    <property type="entry name" value="GLYCOSYL HYDROLASE"/>
    <property type="match status" value="1"/>
</dbReference>
<gene>
    <name evidence="12" type="ORF">GCM10010466_42470</name>
</gene>
<evidence type="ECO:0000256" key="4">
    <source>
        <dbReference type="ARBA" id="ARBA00022651"/>
    </source>
</evidence>
<evidence type="ECO:0000256" key="5">
    <source>
        <dbReference type="ARBA" id="ARBA00022729"/>
    </source>
</evidence>
<evidence type="ECO:0000256" key="6">
    <source>
        <dbReference type="ARBA" id="ARBA00022801"/>
    </source>
</evidence>
<feature type="domain" description="GH10" evidence="11">
    <location>
        <begin position="20"/>
        <end position="331"/>
    </location>
</feature>
<proteinExistence type="inferred from homology"/>
<dbReference type="Pfam" id="PF00331">
    <property type="entry name" value="Glyco_hydro_10"/>
    <property type="match status" value="1"/>
</dbReference>
<organism evidence="12 13">
    <name type="scientific">Planomonospora alba</name>
    <dbReference type="NCBI Taxonomy" id="161354"/>
    <lineage>
        <taxon>Bacteria</taxon>
        <taxon>Bacillati</taxon>
        <taxon>Actinomycetota</taxon>
        <taxon>Actinomycetes</taxon>
        <taxon>Streptosporangiales</taxon>
        <taxon>Streptosporangiaceae</taxon>
        <taxon>Planomonospora</taxon>
    </lineage>
</organism>
<dbReference type="EMBL" id="BAAAUT010000034">
    <property type="protein sequence ID" value="GAA3146960.1"/>
    <property type="molecule type" value="Genomic_DNA"/>
</dbReference>
<name>A0ABP6NFW8_9ACTN</name>
<dbReference type="PROSITE" id="PS51760">
    <property type="entry name" value="GH10_2"/>
    <property type="match status" value="1"/>
</dbReference>
<evidence type="ECO:0000259" key="11">
    <source>
        <dbReference type="PROSITE" id="PS51760"/>
    </source>
</evidence>
<sequence length="397" mass="43236">MITVVLTLVVGAYLPATPASAAVLSLRDKAAEAGILIGSGAVNPAYLDDPQFARVLPQQFNSLSPENELKWSFVQPAQGSFDFSKLDRLVDFAEEHDMAVKGHGLISGCCNPAWLEQIQDPSRLHAAITSHFEAIMTRYAGKMDRWDVATEVFSTFGGTGLAPNYFYQVLGPDYLAKVFQIAHAADPDAKLFINESLVEYYPAKRQELYALVSDLVARGVPIHGVGLETHLTLSPPEPGVITEIVNSYKALGLEVAITEMDVHLNPDANHDVNQAQIYWSVITEALAAGVRDISFWGFTDKYAYTWLPGAKPLMFDENYHPKPAFFATWVALALHACVSPQRASGSTGEIAQALVTSGTVDTRDAPKLTNMLRSAANDLRTRNAGSAATRVQWAKVL</sequence>
<evidence type="ECO:0000256" key="1">
    <source>
        <dbReference type="ARBA" id="ARBA00000681"/>
    </source>
</evidence>
<keyword evidence="6" id="KW-0378">Hydrolase</keyword>
<evidence type="ECO:0000256" key="7">
    <source>
        <dbReference type="ARBA" id="ARBA00023277"/>
    </source>
</evidence>
<reference evidence="13" key="1">
    <citation type="journal article" date="2019" name="Int. J. Syst. Evol. Microbiol.">
        <title>The Global Catalogue of Microorganisms (GCM) 10K type strain sequencing project: providing services to taxonomists for standard genome sequencing and annotation.</title>
        <authorList>
            <consortium name="The Broad Institute Genomics Platform"/>
            <consortium name="The Broad Institute Genome Sequencing Center for Infectious Disease"/>
            <person name="Wu L."/>
            <person name="Ma J."/>
        </authorList>
    </citation>
    <scope>NUCLEOTIDE SEQUENCE [LARGE SCALE GENOMIC DNA]</scope>
    <source>
        <strain evidence="13">JCM 9373</strain>
    </source>
</reference>
<dbReference type="InterPro" id="IPR017853">
    <property type="entry name" value="GH"/>
</dbReference>
<dbReference type="Proteomes" id="UP001500320">
    <property type="component" value="Unassembled WGS sequence"/>
</dbReference>
<keyword evidence="13" id="KW-1185">Reference proteome</keyword>
<keyword evidence="5 10" id="KW-0732">Signal</keyword>